<dbReference type="GO" id="GO:0010181">
    <property type="term" value="F:FMN binding"/>
    <property type="evidence" value="ECO:0007669"/>
    <property type="project" value="InterPro"/>
</dbReference>
<dbReference type="SUPFAM" id="SSF50475">
    <property type="entry name" value="FMN-binding split barrel"/>
    <property type="match status" value="1"/>
</dbReference>
<reference evidence="3" key="1">
    <citation type="submission" date="2022-11" db="EMBL/GenBank/DDBJ databases">
        <title>Draft genome sequence of Sellimonas catena strain 18CBH55.</title>
        <authorList>
            <person name="Hisatomi A."/>
            <person name="Ohkuma M."/>
            <person name="Sakamoto M."/>
        </authorList>
    </citation>
    <scope>NUCLEOTIDE SEQUENCE</scope>
    <source>
        <strain evidence="3">18CBH55</strain>
    </source>
</reference>
<reference evidence="3" key="3">
    <citation type="journal article" date="2023" name="Int. J. Syst. Evol. Microbiol.">
        <title>Sellimonas catena sp. nov., isolated from human faeces.</title>
        <authorList>
            <person name="Hisatomi A."/>
            <person name="Ohkuma M."/>
            <person name="Sakamoto M."/>
        </authorList>
    </citation>
    <scope>NUCLEOTIDE SEQUENCE</scope>
    <source>
        <strain evidence="3">18CBH55</strain>
    </source>
</reference>
<comment type="caution">
    <text evidence="3">The sequence shown here is derived from an EMBL/GenBank/DDBJ whole genome shotgun (WGS) entry which is preliminary data.</text>
</comment>
<dbReference type="AlphaFoldDB" id="A0A9W6CIN8"/>
<evidence type="ECO:0000259" key="2">
    <source>
        <dbReference type="Pfam" id="PF01613"/>
    </source>
</evidence>
<protein>
    <submittedName>
        <fullName evidence="3">Flavin reductase</fullName>
    </submittedName>
</protein>
<sequence>MGWKEIKPEELNVNPFTAIGKEWMLITAGDETHCNTMTASWGGMGVIWGKPSVTAYIRQTRYTKEFVDQGEYFTITFFEEAYRKALNLCGTVSGRERDKIKEAGLTPVNVEGTAAFEEAKLIILCKKQYHQFMSPEGFDVKENDAKWYSDRDYHTMYIGSIEKIYIKE</sequence>
<dbReference type="InterPro" id="IPR052174">
    <property type="entry name" value="Flavoredoxin"/>
</dbReference>
<proteinExistence type="inferred from homology"/>
<gene>
    <name evidence="3" type="ORF">Selli2_33160</name>
</gene>
<dbReference type="PANTHER" id="PTHR43567">
    <property type="entry name" value="FLAVOREDOXIN-RELATED-RELATED"/>
    <property type="match status" value="1"/>
</dbReference>
<comment type="similarity">
    <text evidence="1">Belongs to the flavoredoxin family.</text>
</comment>
<dbReference type="GO" id="GO:0016646">
    <property type="term" value="F:oxidoreductase activity, acting on the CH-NH group of donors, NAD or NADP as acceptor"/>
    <property type="evidence" value="ECO:0007669"/>
    <property type="project" value="UniProtKB-ARBA"/>
</dbReference>
<dbReference type="RefSeq" id="WP_191427357.1">
    <property type="nucleotide sequence ID" value="NZ_BSCH01000029.1"/>
</dbReference>
<dbReference type="InterPro" id="IPR012349">
    <property type="entry name" value="Split_barrel_FMN-bd"/>
</dbReference>
<reference evidence="3" key="2">
    <citation type="submission" date="2022-11" db="EMBL/GenBank/DDBJ databases">
        <title>Draft genome sequence of Sellimonas catena strain 18CBH55.</title>
        <authorList>
            <person name="Atsushi H."/>
            <person name="Moriya O."/>
            <person name="Mitsuo S."/>
        </authorList>
    </citation>
    <scope>NUCLEOTIDE SEQUENCE</scope>
    <source>
        <strain evidence="3">18CBH55</strain>
    </source>
</reference>
<dbReference type="Gene3D" id="2.30.110.10">
    <property type="entry name" value="Electron Transport, Fmn-binding Protein, Chain A"/>
    <property type="match status" value="1"/>
</dbReference>
<dbReference type="EMBL" id="BSCH01000029">
    <property type="protein sequence ID" value="GLG91889.1"/>
    <property type="molecule type" value="Genomic_DNA"/>
</dbReference>
<dbReference type="PANTHER" id="PTHR43567:SF5">
    <property type="entry name" value="HYPOTHETICAL CYTOSOLIC PROTEIN"/>
    <property type="match status" value="1"/>
</dbReference>
<evidence type="ECO:0000313" key="3">
    <source>
        <dbReference type="EMBL" id="GLG91889.1"/>
    </source>
</evidence>
<dbReference type="Proteomes" id="UP001145094">
    <property type="component" value="Unassembled WGS sequence"/>
</dbReference>
<organism evidence="3 4">
    <name type="scientific">Sellimonas catena</name>
    <dbReference type="NCBI Taxonomy" id="2994035"/>
    <lineage>
        <taxon>Bacteria</taxon>
        <taxon>Bacillati</taxon>
        <taxon>Bacillota</taxon>
        <taxon>Clostridia</taxon>
        <taxon>Lachnospirales</taxon>
        <taxon>Lachnospiraceae</taxon>
        <taxon>Sellimonas</taxon>
    </lineage>
</organism>
<accession>A0A9W6CIN8</accession>
<dbReference type="Pfam" id="PF01613">
    <property type="entry name" value="Flavin_Reduct"/>
    <property type="match status" value="1"/>
</dbReference>
<evidence type="ECO:0000256" key="1">
    <source>
        <dbReference type="ARBA" id="ARBA00038054"/>
    </source>
</evidence>
<feature type="domain" description="Flavin reductase like" evidence="2">
    <location>
        <begin position="23"/>
        <end position="167"/>
    </location>
</feature>
<dbReference type="InterPro" id="IPR002563">
    <property type="entry name" value="Flavin_Rdtase-like_dom"/>
</dbReference>
<name>A0A9W6CIN8_9FIRM</name>
<evidence type="ECO:0000313" key="4">
    <source>
        <dbReference type="Proteomes" id="UP001145094"/>
    </source>
</evidence>